<dbReference type="AlphaFoldDB" id="A0AAU8K2C1"/>
<feature type="transmembrane region" description="Helical" evidence="2">
    <location>
        <begin position="269"/>
        <end position="288"/>
    </location>
</feature>
<feature type="compositionally biased region" description="Low complexity" evidence="1">
    <location>
        <begin position="238"/>
        <end position="256"/>
    </location>
</feature>
<keyword evidence="2" id="KW-0472">Membrane</keyword>
<sequence length="295" mass="30091">MRTPVMFRFVRNSVATTTAALTLGIALPLLTGGTSAWAVCGSDLHDAGRTPAPAHQGELSVTQNATFDSITAGGATVEIPVRITNTTDAAYERVEPMIGLAHFVNGHDLNPTDVKVSWKQGKGGWHALPLQPGCTRGIVNKSDTLPMLKLGKGESADITFRFSVPADVRKDLDWFDYSLSAQGEDNKSGTALGTLTVVHPIASAKPTAPEPTATATKPAGAAVVPAAVTTAAATADTQATQAAPATPAAAEGDGTTELASTGSNGPTTVLAAAGAVLIVIGGGAHLVLRRRAAER</sequence>
<reference evidence="3" key="1">
    <citation type="submission" date="2024-06" db="EMBL/GenBank/DDBJ databases">
        <title>The genome sequences of Kitasatospora sp. strain HUAS MG31.</title>
        <authorList>
            <person name="Mo P."/>
        </authorList>
    </citation>
    <scope>NUCLEOTIDE SEQUENCE</scope>
    <source>
        <strain evidence="3">HUAS MG31</strain>
    </source>
</reference>
<protein>
    <recommendedName>
        <fullName evidence="4">LPXTG-motif cell wall-anchored protein</fullName>
    </recommendedName>
</protein>
<dbReference type="RefSeq" id="WP_354642561.1">
    <property type="nucleotide sequence ID" value="NZ_CP159872.1"/>
</dbReference>
<dbReference type="KEGG" id="kcm:ABWK59_23390"/>
<gene>
    <name evidence="3" type="ORF">ABWK59_23390</name>
</gene>
<evidence type="ECO:0000256" key="2">
    <source>
        <dbReference type="SAM" id="Phobius"/>
    </source>
</evidence>
<feature type="region of interest" description="Disordered" evidence="1">
    <location>
        <begin position="238"/>
        <end position="263"/>
    </location>
</feature>
<evidence type="ECO:0000256" key="1">
    <source>
        <dbReference type="SAM" id="MobiDB-lite"/>
    </source>
</evidence>
<evidence type="ECO:0000313" key="3">
    <source>
        <dbReference type="EMBL" id="XCM81634.1"/>
    </source>
</evidence>
<accession>A0AAU8K2C1</accession>
<organism evidence="3">
    <name type="scientific">Kitasatospora camelliae</name>
    <dbReference type="NCBI Taxonomy" id="3156397"/>
    <lineage>
        <taxon>Bacteria</taxon>
        <taxon>Bacillati</taxon>
        <taxon>Actinomycetota</taxon>
        <taxon>Actinomycetes</taxon>
        <taxon>Kitasatosporales</taxon>
        <taxon>Streptomycetaceae</taxon>
        <taxon>Kitasatospora</taxon>
    </lineage>
</organism>
<evidence type="ECO:0008006" key="4">
    <source>
        <dbReference type="Google" id="ProtNLM"/>
    </source>
</evidence>
<keyword evidence="2" id="KW-1133">Transmembrane helix</keyword>
<keyword evidence="2" id="KW-0812">Transmembrane</keyword>
<dbReference type="EMBL" id="CP159872">
    <property type="protein sequence ID" value="XCM81634.1"/>
    <property type="molecule type" value="Genomic_DNA"/>
</dbReference>
<name>A0AAU8K2C1_9ACTN</name>
<proteinExistence type="predicted"/>